<evidence type="ECO:0000313" key="2">
    <source>
        <dbReference type="Proteomes" id="UP001151760"/>
    </source>
</evidence>
<proteinExistence type="predicted"/>
<gene>
    <name evidence="1" type="ORF">Tco_0677838</name>
</gene>
<name>A0ABQ4XDC8_9ASTR</name>
<keyword evidence="2" id="KW-1185">Reference proteome</keyword>
<reference evidence="1" key="1">
    <citation type="journal article" date="2022" name="Int. J. Mol. Sci.">
        <title>Draft Genome of Tanacetum Coccineum: Genomic Comparison of Closely Related Tanacetum-Family Plants.</title>
        <authorList>
            <person name="Yamashiro T."/>
            <person name="Shiraishi A."/>
            <person name="Nakayama K."/>
            <person name="Satake H."/>
        </authorList>
    </citation>
    <scope>NUCLEOTIDE SEQUENCE</scope>
</reference>
<organism evidence="1 2">
    <name type="scientific">Tanacetum coccineum</name>
    <dbReference type="NCBI Taxonomy" id="301880"/>
    <lineage>
        <taxon>Eukaryota</taxon>
        <taxon>Viridiplantae</taxon>
        <taxon>Streptophyta</taxon>
        <taxon>Embryophyta</taxon>
        <taxon>Tracheophyta</taxon>
        <taxon>Spermatophyta</taxon>
        <taxon>Magnoliopsida</taxon>
        <taxon>eudicotyledons</taxon>
        <taxon>Gunneridae</taxon>
        <taxon>Pentapetalae</taxon>
        <taxon>asterids</taxon>
        <taxon>campanulids</taxon>
        <taxon>Asterales</taxon>
        <taxon>Asteraceae</taxon>
        <taxon>Asteroideae</taxon>
        <taxon>Anthemideae</taxon>
        <taxon>Anthemidinae</taxon>
        <taxon>Tanacetum</taxon>
    </lineage>
</organism>
<evidence type="ECO:0000313" key="1">
    <source>
        <dbReference type="EMBL" id="GJS63274.1"/>
    </source>
</evidence>
<reference evidence="1" key="2">
    <citation type="submission" date="2022-01" db="EMBL/GenBank/DDBJ databases">
        <authorList>
            <person name="Yamashiro T."/>
            <person name="Shiraishi A."/>
            <person name="Satake H."/>
            <person name="Nakayama K."/>
        </authorList>
    </citation>
    <scope>NUCLEOTIDE SEQUENCE</scope>
</reference>
<dbReference type="EMBL" id="BQNB010009418">
    <property type="protein sequence ID" value="GJS63274.1"/>
    <property type="molecule type" value="Genomic_DNA"/>
</dbReference>
<dbReference type="Proteomes" id="UP001151760">
    <property type="component" value="Unassembled WGS sequence"/>
</dbReference>
<sequence>MRLYAISLSDSDLNSYSRRGSPKMAKCVEDKLLCNMEGRLTTVHGYLLSNDDNGMPMPADTRAYMSSYFTALKFLCKPISKLLISELEDALYRRELPNIEDAFQQFILVSRYWQCFKAMVKPETSSIC</sequence>
<comment type="caution">
    <text evidence="1">The sequence shown here is derived from an EMBL/GenBank/DDBJ whole genome shotgun (WGS) entry which is preliminary data.</text>
</comment>
<accession>A0ABQ4XDC8</accession>
<protein>
    <submittedName>
        <fullName evidence="1">Uncharacterized protein</fullName>
    </submittedName>
</protein>